<evidence type="ECO:0000313" key="1">
    <source>
        <dbReference type="EMBL" id="MBK0401441.1"/>
    </source>
</evidence>
<name>A0ABS1BWE3_9BACT</name>
<organism evidence="1 2">
    <name type="scientific">Adhaeribacter terrigena</name>
    <dbReference type="NCBI Taxonomy" id="2793070"/>
    <lineage>
        <taxon>Bacteria</taxon>
        <taxon>Pseudomonadati</taxon>
        <taxon>Bacteroidota</taxon>
        <taxon>Cytophagia</taxon>
        <taxon>Cytophagales</taxon>
        <taxon>Hymenobacteraceae</taxon>
        <taxon>Adhaeribacter</taxon>
    </lineage>
</organism>
<comment type="caution">
    <text evidence="1">The sequence shown here is derived from an EMBL/GenBank/DDBJ whole genome shotgun (WGS) entry which is preliminary data.</text>
</comment>
<reference evidence="1 2" key="1">
    <citation type="submission" date="2020-12" db="EMBL/GenBank/DDBJ databases">
        <title>Bacterial novel species Adhaeribacter sp. BT258 isolated from soil.</title>
        <authorList>
            <person name="Jung H.-Y."/>
        </authorList>
    </citation>
    <scope>NUCLEOTIDE SEQUENCE [LARGE SCALE GENOMIC DNA]</scope>
    <source>
        <strain evidence="1 2">BT258</strain>
    </source>
</reference>
<sequence length="142" mass="16639">MKVNFELVENYAINFEGRHIDVHNDYDFVSFDFDIVSQILKLNWIKSDRNRITFNEILDFTLIHYEVNFLNIMPRDSKALNSDDSCLLDFTFFPSTERDINDSLMIQNLPHNLDDIIYTFAGGQIIRVNCSEIKFVTSSIKS</sequence>
<dbReference type="EMBL" id="JAEHFX010000001">
    <property type="protein sequence ID" value="MBK0401441.1"/>
    <property type="molecule type" value="Genomic_DNA"/>
</dbReference>
<keyword evidence="2" id="KW-1185">Reference proteome</keyword>
<evidence type="ECO:0000313" key="2">
    <source>
        <dbReference type="Proteomes" id="UP000644147"/>
    </source>
</evidence>
<evidence type="ECO:0008006" key="3">
    <source>
        <dbReference type="Google" id="ProtNLM"/>
    </source>
</evidence>
<accession>A0ABS1BWE3</accession>
<proteinExistence type="predicted"/>
<dbReference type="Proteomes" id="UP000644147">
    <property type="component" value="Unassembled WGS sequence"/>
</dbReference>
<dbReference type="RefSeq" id="WP_200504074.1">
    <property type="nucleotide sequence ID" value="NZ_JAEHFX010000001.1"/>
</dbReference>
<protein>
    <recommendedName>
        <fullName evidence="3">Immunity protein 50</fullName>
    </recommendedName>
</protein>
<gene>
    <name evidence="1" type="ORF">I5M27_00510</name>
</gene>